<dbReference type="InterPro" id="IPR017946">
    <property type="entry name" value="PLC-like_Pdiesterase_TIM-brl"/>
</dbReference>
<dbReference type="PANTHER" id="PTHR46211:SF1">
    <property type="entry name" value="GLYCEROPHOSPHODIESTER PHOSPHODIESTERASE, CYTOPLASMIC"/>
    <property type="match status" value="1"/>
</dbReference>
<dbReference type="PROSITE" id="PS51704">
    <property type="entry name" value="GP_PDE"/>
    <property type="match status" value="1"/>
</dbReference>
<sequence>MHPIIVPDVPPPAYRAPHRFCVPGRAEEARGGHCAVVAVLAASSAVARVFAHRGGSDHGGRENSPPAFARALRAGVDLESDIRLSRDGDPVLIHDVFTVIGTVPVVPAVLSADALGTVGVLRMADLYRVFGTDFDLSVDVKVAGAALPAIEVARAAGAVERLWLVHEDLNLLRAVRAREPAVRLVHEATATTREAPGFDHEKYLDSLAADRIDAQNSPPEAWTAHGVAAAHARGVAAFGSLLNDPVRLARAVELGLDAVYTDDIGMATEILR</sequence>
<evidence type="ECO:0000313" key="3">
    <source>
        <dbReference type="Proteomes" id="UP001059836"/>
    </source>
</evidence>
<dbReference type="Pfam" id="PF03009">
    <property type="entry name" value="GDPD"/>
    <property type="match status" value="1"/>
</dbReference>
<dbReference type="Proteomes" id="UP001059836">
    <property type="component" value="Chromosome"/>
</dbReference>
<dbReference type="Gene3D" id="3.20.20.190">
    <property type="entry name" value="Phosphatidylinositol (PI) phosphodiesterase"/>
    <property type="match status" value="1"/>
</dbReference>
<organism evidence="2 3">
    <name type="scientific">Gordonia pseudamarae</name>
    <dbReference type="NCBI Taxonomy" id="2831662"/>
    <lineage>
        <taxon>Bacteria</taxon>
        <taxon>Bacillati</taxon>
        <taxon>Actinomycetota</taxon>
        <taxon>Actinomycetes</taxon>
        <taxon>Mycobacteriales</taxon>
        <taxon>Gordoniaceae</taxon>
        <taxon>Gordonia</taxon>
    </lineage>
</organism>
<protein>
    <recommendedName>
        <fullName evidence="1">GP-PDE domain-containing protein</fullName>
    </recommendedName>
</protein>
<gene>
    <name evidence="2" type="ORF">GII31_13265</name>
</gene>
<dbReference type="SUPFAM" id="SSF51695">
    <property type="entry name" value="PLC-like phosphodiesterases"/>
    <property type="match status" value="1"/>
</dbReference>
<keyword evidence="3" id="KW-1185">Reference proteome</keyword>
<reference evidence="2" key="1">
    <citation type="journal article" date="2021" name="Nat. Microbiol.">
        <title>Cocultivation of an ultrasmall environmental parasitic bacterium with lytic ability against bacteria associated with wastewater foams.</title>
        <authorList>
            <person name="Batinovic S."/>
            <person name="Rose J.J.A."/>
            <person name="Ratcliffe J."/>
            <person name="Seviour R.J."/>
            <person name="Petrovski S."/>
        </authorList>
    </citation>
    <scope>NUCLEOTIDE SEQUENCE</scope>
    <source>
        <strain evidence="2">CON9</strain>
    </source>
</reference>
<evidence type="ECO:0000313" key="2">
    <source>
        <dbReference type="EMBL" id="QHN35699.1"/>
    </source>
</evidence>
<proteinExistence type="predicted"/>
<dbReference type="InterPro" id="IPR030395">
    <property type="entry name" value="GP_PDE_dom"/>
</dbReference>
<dbReference type="EMBL" id="CP045809">
    <property type="protein sequence ID" value="QHN35699.1"/>
    <property type="molecule type" value="Genomic_DNA"/>
</dbReference>
<dbReference type="PANTHER" id="PTHR46211">
    <property type="entry name" value="GLYCEROPHOSPHORYL DIESTER PHOSPHODIESTERASE"/>
    <property type="match status" value="1"/>
</dbReference>
<dbReference type="CDD" id="cd08556">
    <property type="entry name" value="GDPD"/>
    <property type="match status" value="1"/>
</dbReference>
<feature type="domain" description="GP-PDE" evidence="1">
    <location>
        <begin position="47"/>
        <end position="271"/>
    </location>
</feature>
<name>A0ABX6IK09_9ACTN</name>
<evidence type="ECO:0000259" key="1">
    <source>
        <dbReference type="PROSITE" id="PS51704"/>
    </source>
</evidence>
<accession>A0ABX6IK09</accession>